<comment type="caution">
    <text evidence="4">The sequence shown here is derived from an EMBL/GenBank/DDBJ whole genome shotgun (WGS) entry which is preliminary data.</text>
</comment>
<dbReference type="GO" id="GO:0016872">
    <property type="term" value="F:intramolecular lyase activity"/>
    <property type="evidence" value="ECO:0007669"/>
    <property type="project" value="InterPro"/>
</dbReference>
<dbReference type="Pfam" id="PF05025">
    <property type="entry name" value="RbsD_FucU"/>
    <property type="match status" value="1"/>
</dbReference>
<evidence type="ECO:0000256" key="1">
    <source>
        <dbReference type="ARBA" id="ARBA00022490"/>
    </source>
</evidence>
<organism evidence="4">
    <name type="scientific">bioreactor metagenome</name>
    <dbReference type="NCBI Taxonomy" id="1076179"/>
    <lineage>
        <taxon>unclassified sequences</taxon>
        <taxon>metagenomes</taxon>
        <taxon>ecological metagenomes</taxon>
    </lineage>
</organism>
<dbReference type="SUPFAM" id="SSF102546">
    <property type="entry name" value="RbsD-like"/>
    <property type="match status" value="1"/>
</dbReference>
<dbReference type="Gene3D" id="3.40.1650.10">
    <property type="entry name" value="RbsD-like domain"/>
    <property type="match status" value="1"/>
</dbReference>
<dbReference type="AlphaFoldDB" id="A0A644W3Z9"/>
<keyword evidence="2 4" id="KW-0413">Isomerase</keyword>
<dbReference type="PANTHER" id="PTHR37831:SF1">
    <property type="entry name" value="D-RIBOSE PYRANASE"/>
    <property type="match status" value="1"/>
</dbReference>
<evidence type="ECO:0000256" key="2">
    <source>
        <dbReference type="ARBA" id="ARBA00023235"/>
    </source>
</evidence>
<dbReference type="InterPro" id="IPR007721">
    <property type="entry name" value="RbsD_FucU"/>
</dbReference>
<evidence type="ECO:0000313" key="4">
    <source>
        <dbReference type="EMBL" id="MPL98308.1"/>
    </source>
</evidence>
<dbReference type="GO" id="GO:0062193">
    <property type="term" value="F:D-ribose pyranase activity"/>
    <property type="evidence" value="ECO:0007669"/>
    <property type="project" value="UniProtKB-EC"/>
</dbReference>
<protein>
    <submittedName>
        <fullName evidence="4">D-ribose pyranase</fullName>
        <ecNumber evidence="4">5.4.99.62</ecNumber>
    </submittedName>
</protein>
<dbReference type="HAMAP" id="MF_01661">
    <property type="entry name" value="D_rib_pyranase"/>
    <property type="match status" value="1"/>
</dbReference>
<dbReference type="GO" id="GO:0019303">
    <property type="term" value="P:D-ribose catabolic process"/>
    <property type="evidence" value="ECO:0007669"/>
    <property type="project" value="TreeGrafter"/>
</dbReference>
<keyword evidence="3" id="KW-0119">Carbohydrate metabolism</keyword>
<dbReference type="GO" id="GO:0005829">
    <property type="term" value="C:cytosol"/>
    <property type="evidence" value="ECO:0007669"/>
    <property type="project" value="TreeGrafter"/>
</dbReference>
<proteinExistence type="inferred from homology"/>
<dbReference type="GO" id="GO:0048029">
    <property type="term" value="F:monosaccharide binding"/>
    <property type="evidence" value="ECO:0007669"/>
    <property type="project" value="InterPro"/>
</dbReference>
<reference evidence="4" key="1">
    <citation type="submission" date="2019-08" db="EMBL/GenBank/DDBJ databases">
        <authorList>
            <person name="Kucharzyk K."/>
            <person name="Murdoch R.W."/>
            <person name="Higgins S."/>
            <person name="Loffler F."/>
        </authorList>
    </citation>
    <scope>NUCLEOTIDE SEQUENCE</scope>
</reference>
<dbReference type="InterPro" id="IPR023064">
    <property type="entry name" value="D-ribose_pyranase"/>
</dbReference>
<gene>
    <name evidence="4" type="primary">rbsD_2</name>
    <name evidence="4" type="ORF">SDC9_44509</name>
</gene>
<name>A0A644W3Z9_9ZZZZ</name>
<dbReference type="PANTHER" id="PTHR37831">
    <property type="entry name" value="D-RIBOSE PYRANASE"/>
    <property type="match status" value="1"/>
</dbReference>
<evidence type="ECO:0000256" key="3">
    <source>
        <dbReference type="ARBA" id="ARBA00023277"/>
    </source>
</evidence>
<dbReference type="NCBIfam" id="NF008761">
    <property type="entry name" value="PRK11797.1"/>
    <property type="match status" value="1"/>
</dbReference>
<sequence length="131" mass="14510">MRKTVLLNSNLSSVISKMGHTDMLAIGDCGLPIPNESERIDLALIKGVPTFIQTLKATLEELQIEEVILAKETESVSPKLFEEIKKVIGDAKITFVSHEELKRNLKECMAVIRTGEQTPYANIILKSGVVF</sequence>
<dbReference type="EMBL" id="VSSQ01000601">
    <property type="protein sequence ID" value="MPL98308.1"/>
    <property type="molecule type" value="Genomic_DNA"/>
</dbReference>
<dbReference type="EC" id="5.4.99.62" evidence="4"/>
<accession>A0A644W3Z9</accession>
<dbReference type="InterPro" id="IPR023750">
    <property type="entry name" value="RbsD-like_sf"/>
</dbReference>
<keyword evidence="1" id="KW-0963">Cytoplasm</keyword>